<dbReference type="InterPro" id="IPR000477">
    <property type="entry name" value="RT_dom"/>
</dbReference>
<dbReference type="Proteomes" id="UP000694240">
    <property type="component" value="Chromosome 3"/>
</dbReference>
<organism evidence="2 3">
    <name type="scientific">Arabidopsis thaliana x Arabidopsis arenosa</name>
    <dbReference type="NCBI Taxonomy" id="1240361"/>
    <lineage>
        <taxon>Eukaryota</taxon>
        <taxon>Viridiplantae</taxon>
        <taxon>Streptophyta</taxon>
        <taxon>Embryophyta</taxon>
        <taxon>Tracheophyta</taxon>
        <taxon>Spermatophyta</taxon>
        <taxon>Magnoliopsida</taxon>
        <taxon>eudicotyledons</taxon>
        <taxon>Gunneridae</taxon>
        <taxon>Pentapetalae</taxon>
        <taxon>rosids</taxon>
        <taxon>malvids</taxon>
        <taxon>Brassicales</taxon>
        <taxon>Brassicaceae</taxon>
        <taxon>Camelineae</taxon>
        <taxon>Arabidopsis</taxon>
    </lineage>
</organism>
<dbReference type="InterPro" id="IPR002156">
    <property type="entry name" value="RNaseH_domain"/>
</dbReference>
<accession>A0A8T2EUI7</accession>
<gene>
    <name evidence="2" type="ORF">ISN45_At03g038980</name>
</gene>
<dbReference type="Pfam" id="PF00078">
    <property type="entry name" value="RVT_1"/>
    <property type="match status" value="1"/>
</dbReference>
<dbReference type="EMBL" id="JAEFBK010000003">
    <property type="protein sequence ID" value="KAG7627568.1"/>
    <property type="molecule type" value="Genomic_DNA"/>
</dbReference>
<evidence type="ECO:0000313" key="3">
    <source>
        <dbReference type="Proteomes" id="UP000694240"/>
    </source>
</evidence>
<feature type="domain" description="Reverse transcriptase" evidence="1">
    <location>
        <begin position="270"/>
        <end position="559"/>
    </location>
</feature>
<dbReference type="InterPro" id="IPR044730">
    <property type="entry name" value="RNase_H-like_dom_plant"/>
</dbReference>
<dbReference type="Pfam" id="PF13456">
    <property type="entry name" value="RVT_3"/>
    <property type="match status" value="1"/>
</dbReference>
<keyword evidence="3" id="KW-1185">Reference proteome</keyword>
<comment type="caution">
    <text evidence="2">The sequence shown here is derived from an EMBL/GenBank/DDBJ whole genome shotgun (WGS) entry which is preliminary data.</text>
</comment>
<dbReference type="CDD" id="cd01650">
    <property type="entry name" value="RT_nLTR_like"/>
    <property type="match status" value="1"/>
</dbReference>
<dbReference type="PANTHER" id="PTHR31635">
    <property type="entry name" value="REVERSE TRANSCRIPTASE DOMAIN-CONTAINING PROTEIN-RELATED"/>
    <property type="match status" value="1"/>
</dbReference>
<evidence type="ECO:0000313" key="2">
    <source>
        <dbReference type="EMBL" id="KAG7627568.1"/>
    </source>
</evidence>
<dbReference type="GO" id="GO:0004523">
    <property type="term" value="F:RNA-DNA hybrid ribonuclease activity"/>
    <property type="evidence" value="ECO:0007669"/>
    <property type="project" value="InterPro"/>
</dbReference>
<dbReference type="GO" id="GO:0003676">
    <property type="term" value="F:nucleic acid binding"/>
    <property type="evidence" value="ECO:0007669"/>
    <property type="project" value="InterPro"/>
</dbReference>
<dbReference type="PROSITE" id="PS50878">
    <property type="entry name" value="RT_POL"/>
    <property type="match status" value="1"/>
</dbReference>
<evidence type="ECO:0000259" key="1">
    <source>
        <dbReference type="PROSITE" id="PS50878"/>
    </source>
</evidence>
<proteinExistence type="predicted"/>
<protein>
    <submittedName>
        <fullName evidence="2">Ribonuclease H-like superfamily</fullName>
    </submittedName>
</protein>
<name>A0A8T2EUI7_9BRAS</name>
<dbReference type="AlphaFoldDB" id="A0A8T2EUI7"/>
<sequence length="1122" mass="129984">MELFPQAQATYLQKICSDHSPLINNLLGDTRKAWAGFKYDKRWVQREGFTDLMEQFWRHSETGNTKSMMEKLAGCRKEISRWKRQTKPSSAIRIQELQFKIDAATRQIPFNPQTLKILRRELNQEYYQEEHFWKQKCRFDWVHDGDRNTRYFHAVTKNRRAQNRIQKLVDDDGNEWHTDTQLGKVVEAYFKKLFTSEDVGYQIEEMKEVSPIVNARMNAILLAPVSREEVRKATFDINPSKCPGPDGMTGYLFQQFWDIMGTQLTEMVQDFFCKGHIPREMNKTNICLIPKKLKAEKLVDFRPISLCNVVYKIIGKLLANRLKEVLPQIISKSQAAFIKGRLISDNILVAHELLHALSSNNKCSSEFIAIKTDISKAYDRVEWSFLEAAMLVLGFEARWINLIMECVRSVSYQVLINGTAHGEILPSRGLRQGDPLSPHLFVICTEMLIRMLQLAEQKGQITGLRVARGASPITHLLFADDSMFYCQEKDEELNQIIRIVEEYSLASGQRVNYQKSSITFGKNIPENRKSEIKNKLGISQEGGQGVYLELPESFKGSKVETLTYIRERLHSKITGWQNNFLSPGGKEQLSSVMAEFWWKNKRESKGLHWKAWEHLSRPKSKGGIGFKDIEAFNLALLRKQLWRMVTRKESLLARVYKSRYFSKSDPLNAPLGSRPSFAWKSIHAAQELLRQETRAIVGNGASIEIWQHQWLDSKPAKPAVVMNRVTQPHHQAVSSLQYVKDLLEVRGREWRMDLLSELFPEDIKNKIIQLRPGGSSTVDRVAWDYSRDGHYSVRSAYWVLMEVVNRKKQAQAVLHPSLNPLFEQIWKTKVSPKLEMDHVFAVHHRKTVNHLLFKCSFARLVWAISPIPAPPESEWSDSLYQNMHRILNINQYHPHLGDDGMVAPRILWRLWKNRNDLVFKGKQFDAPDVIRRAVEDVEEWRQSLQRSFLPKHIERSEQQVIKWKQPPHGWVKCNSDGAWNAEHSKCGIGWVLRNSDKNVLWMGARAIPMAQSALVTEAEALRWAVLSLSRLNYRKVIFESDSQQLVSILVDNGDMPILDPIIQDIKFLLQHFEETKFVFMHRGGNGVADRIAKKSLSLENYDPKLYSIVPNWVKSFVELDKL</sequence>
<dbReference type="PANTHER" id="PTHR31635:SF196">
    <property type="entry name" value="REVERSE TRANSCRIPTASE DOMAIN-CONTAINING PROTEIN-RELATED"/>
    <property type="match status" value="1"/>
</dbReference>
<dbReference type="CDD" id="cd06222">
    <property type="entry name" value="RNase_H_like"/>
    <property type="match status" value="1"/>
</dbReference>
<reference evidence="2 3" key="1">
    <citation type="submission" date="2020-12" db="EMBL/GenBank/DDBJ databases">
        <title>Concerted genomic and epigenomic changes stabilize Arabidopsis allopolyploids.</title>
        <authorList>
            <person name="Chen Z."/>
        </authorList>
    </citation>
    <scope>NUCLEOTIDE SEQUENCE [LARGE SCALE GENOMIC DNA]</scope>
    <source>
        <strain evidence="2">Allo738</strain>
        <tissue evidence="2">Leaf</tissue>
    </source>
</reference>